<dbReference type="Proteomes" id="UP000293162">
    <property type="component" value="Unassembled WGS sequence"/>
</dbReference>
<proteinExistence type="predicted"/>
<feature type="signal peptide" evidence="1">
    <location>
        <begin position="1"/>
        <end position="19"/>
    </location>
</feature>
<sequence length="222" mass="25031">MKKLLILTITLLGLQSTFAQQMRVVEQYSLGYGFDKKTSVPTFMYSQTLVMGKKNSFAIGTGFRVTSFFAKGKTYTGTEAKNEKVSFIPYPRANVNTFNIPLILEFQAKKVLIGANIDLIGFAFGKTRDSLTIKNNSGQKLDSLSASPPRLNLALGGRGTTTNQVYIGFRPQEEFTIKVGVNFLFTQYNARYRRNGKDVEFGRFKYDVPLMPFVSLVFNFER</sequence>
<accession>A0A4Q5LZ16</accession>
<protein>
    <recommendedName>
        <fullName evidence="4">Outer membrane protein beta-barrel domain-containing protein</fullName>
    </recommendedName>
</protein>
<evidence type="ECO:0008006" key="4">
    <source>
        <dbReference type="Google" id="ProtNLM"/>
    </source>
</evidence>
<evidence type="ECO:0000256" key="1">
    <source>
        <dbReference type="SAM" id="SignalP"/>
    </source>
</evidence>
<comment type="caution">
    <text evidence="2">The sequence shown here is derived from an EMBL/GenBank/DDBJ whole genome shotgun (WGS) entry which is preliminary data.</text>
</comment>
<evidence type="ECO:0000313" key="2">
    <source>
        <dbReference type="EMBL" id="RYU95196.1"/>
    </source>
</evidence>
<dbReference type="AlphaFoldDB" id="A0A4Q5LZ16"/>
<feature type="chain" id="PRO_5020478943" description="Outer membrane protein beta-barrel domain-containing protein" evidence="1">
    <location>
        <begin position="20"/>
        <end position="222"/>
    </location>
</feature>
<dbReference type="OrthoDB" id="947982at2"/>
<keyword evidence="3" id="KW-1185">Reference proteome</keyword>
<keyword evidence="1" id="KW-0732">Signal</keyword>
<gene>
    <name evidence="2" type="ORF">EWM59_13170</name>
</gene>
<reference evidence="2 3" key="1">
    <citation type="submission" date="2019-02" db="EMBL/GenBank/DDBJ databases">
        <title>Bacterial novel species Emticicia sp. 17J42-9 isolated from soil.</title>
        <authorList>
            <person name="Jung H.-Y."/>
        </authorList>
    </citation>
    <scope>NUCLEOTIDE SEQUENCE [LARGE SCALE GENOMIC DNA]</scope>
    <source>
        <strain evidence="2 3">17J42-9</strain>
    </source>
</reference>
<dbReference type="RefSeq" id="WP_130021445.1">
    <property type="nucleotide sequence ID" value="NZ_SEWF01000017.1"/>
</dbReference>
<dbReference type="EMBL" id="SEWF01000017">
    <property type="protein sequence ID" value="RYU95196.1"/>
    <property type="molecule type" value="Genomic_DNA"/>
</dbReference>
<name>A0A4Q5LZ16_9BACT</name>
<organism evidence="2 3">
    <name type="scientific">Emticicia agri</name>
    <dbReference type="NCBI Taxonomy" id="2492393"/>
    <lineage>
        <taxon>Bacteria</taxon>
        <taxon>Pseudomonadati</taxon>
        <taxon>Bacteroidota</taxon>
        <taxon>Cytophagia</taxon>
        <taxon>Cytophagales</taxon>
        <taxon>Leadbetterellaceae</taxon>
        <taxon>Emticicia</taxon>
    </lineage>
</organism>
<evidence type="ECO:0000313" key="3">
    <source>
        <dbReference type="Proteomes" id="UP000293162"/>
    </source>
</evidence>